<name>A0AAD2CPT5_9STRA</name>
<dbReference type="AlphaFoldDB" id="A0AAD2CPT5"/>
<comment type="caution">
    <text evidence="3">The sequence shown here is derived from an EMBL/GenBank/DDBJ whole genome shotgun (WGS) entry which is preliminary data.</text>
</comment>
<reference evidence="3" key="1">
    <citation type="submission" date="2023-08" db="EMBL/GenBank/DDBJ databases">
        <authorList>
            <person name="Audoor S."/>
            <person name="Bilcke G."/>
        </authorList>
    </citation>
    <scope>NUCLEOTIDE SEQUENCE</scope>
</reference>
<accession>A0AAD2CPT5</accession>
<feature type="region of interest" description="Disordered" evidence="1">
    <location>
        <begin position="166"/>
        <end position="194"/>
    </location>
</feature>
<evidence type="ECO:0000259" key="2">
    <source>
        <dbReference type="Pfam" id="PF20710"/>
    </source>
</evidence>
<dbReference type="EMBL" id="CAKOGP040000224">
    <property type="protein sequence ID" value="CAJ1932669.1"/>
    <property type="molecule type" value="Genomic_DNA"/>
</dbReference>
<evidence type="ECO:0000313" key="4">
    <source>
        <dbReference type="Proteomes" id="UP001295423"/>
    </source>
</evidence>
<evidence type="ECO:0000313" key="3">
    <source>
        <dbReference type="EMBL" id="CAJ1932669.1"/>
    </source>
</evidence>
<feature type="domain" description="DUF6824" evidence="2">
    <location>
        <begin position="79"/>
        <end position="163"/>
    </location>
</feature>
<evidence type="ECO:0000256" key="1">
    <source>
        <dbReference type="SAM" id="MobiDB-lite"/>
    </source>
</evidence>
<feature type="region of interest" description="Disordered" evidence="1">
    <location>
        <begin position="27"/>
        <end position="74"/>
    </location>
</feature>
<protein>
    <recommendedName>
        <fullName evidence="2">DUF6824 domain-containing protein</fullName>
    </recommendedName>
</protein>
<feature type="compositionally biased region" description="Low complexity" evidence="1">
    <location>
        <begin position="177"/>
        <end position="194"/>
    </location>
</feature>
<dbReference type="Pfam" id="PF20710">
    <property type="entry name" value="DUF6824"/>
    <property type="match status" value="1"/>
</dbReference>
<keyword evidence="4" id="KW-1185">Reference proteome</keyword>
<gene>
    <name evidence="3" type="ORF">CYCCA115_LOCUS2952</name>
</gene>
<dbReference type="InterPro" id="IPR049227">
    <property type="entry name" value="DUF6824"/>
</dbReference>
<dbReference type="Proteomes" id="UP001295423">
    <property type="component" value="Unassembled WGS sequence"/>
</dbReference>
<sequence>MNKSKAMQFVNPIHTFDHFTTMNRDNTLPFPEQIPDASYSNSKTINNKVTTNRSSSASLQQQTPRSPLTAASYQPSGQDIICGRGRGSFLHEGNKAYLSLLRRNIHAYLHAKKRVDKSAIIDTLVLSLKERGFRFLKQDDKNQRWYELSEQECYDRTAHAIRDLIRKQKGRNKKPLSQYASRSRSPSQSDSDISVISHKKGDHTIISTSVGTPLPLNSMSMYQEQSNTNQFSSSSILRPNSASLPRATVNITELPTSDADSFDENISAIPFEAMRPTDRLNTVGFGAFFELEPDDFEQVLSQLDTEKREDRASWESK</sequence>
<feature type="compositionally biased region" description="Polar residues" evidence="1">
    <location>
        <begin position="38"/>
        <end position="74"/>
    </location>
</feature>
<proteinExistence type="predicted"/>
<organism evidence="3 4">
    <name type="scientific">Cylindrotheca closterium</name>
    <dbReference type="NCBI Taxonomy" id="2856"/>
    <lineage>
        <taxon>Eukaryota</taxon>
        <taxon>Sar</taxon>
        <taxon>Stramenopiles</taxon>
        <taxon>Ochrophyta</taxon>
        <taxon>Bacillariophyta</taxon>
        <taxon>Bacillariophyceae</taxon>
        <taxon>Bacillariophycidae</taxon>
        <taxon>Bacillariales</taxon>
        <taxon>Bacillariaceae</taxon>
        <taxon>Cylindrotheca</taxon>
    </lineage>
</organism>